<feature type="transmembrane region" description="Helical" evidence="9">
    <location>
        <begin position="187"/>
        <end position="207"/>
    </location>
</feature>
<keyword evidence="4" id="KW-0410">Iron transport</keyword>
<evidence type="ECO:0000259" key="10">
    <source>
        <dbReference type="Pfam" id="PF01545"/>
    </source>
</evidence>
<dbReference type="RefSeq" id="WP_101520079.1">
    <property type="nucleotide sequence ID" value="NZ_PKLZ01000001.1"/>
</dbReference>
<dbReference type="EMBL" id="PKLZ01000001">
    <property type="protein sequence ID" value="PLW84445.1"/>
    <property type="molecule type" value="Genomic_DNA"/>
</dbReference>
<dbReference type="GO" id="GO:0015086">
    <property type="term" value="F:cadmium ion transmembrane transporter activity"/>
    <property type="evidence" value="ECO:0007669"/>
    <property type="project" value="TreeGrafter"/>
</dbReference>
<name>A0A2N5Y7T5_9GAMM</name>
<dbReference type="SUPFAM" id="SSF161111">
    <property type="entry name" value="Cation efflux protein transmembrane domain-like"/>
    <property type="match status" value="1"/>
</dbReference>
<keyword evidence="4" id="KW-0408">Iron</keyword>
<feature type="domain" description="Cation efflux protein transmembrane" evidence="10">
    <location>
        <begin position="17"/>
        <end position="215"/>
    </location>
</feature>
<evidence type="ECO:0000256" key="2">
    <source>
        <dbReference type="ARBA" id="ARBA00010212"/>
    </source>
</evidence>
<dbReference type="PANTHER" id="PTHR43840">
    <property type="entry name" value="MITOCHONDRIAL METAL TRANSPORTER 1-RELATED"/>
    <property type="match status" value="1"/>
</dbReference>
<protein>
    <submittedName>
        <fullName evidence="11">Cation transporter</fullName>
    </submittedName>
</protein>
<dbReference type="Proteomes" id="UP000234845">
    <property type="component" value="Unassembled WGS sequence"/>
</dbReference>
<dbReference type="GO" id="GO:0015341">
    <property type="term" value="F:zinc efflux antiporter activity"/>
    <property type="evidence" value="ECO:0007669"/>
    <property type="project" value="TreeGrafter"/>
</dbReference>
<proteinExistence type="inferred from homology"/>
<organism evidence="11 12">
    <name type="scientific">Kineobactrum sediminis</name>
    <dbReference type="NCBI Taxonomy" id="1905677"/>
    <lineage>
        <taxon>Bacteria</taxon>
        <taxon>Pseudomonadati</taxon>
        <taxon>Pseudomonadota</taxon>
        <taxon>Gammaproteobacteria</taxon>
        <taxon>Cellvibrionales</taxon>
        <taxon>Halieaceae</taxon>
        <taxon>Kineobactrum</taxon>
    </lineage>
</organism>
<evidence type="ECO:0000256" key="4">
    <source>
        <dbReference type="ARBA" id="ARBA00022496"/>
    </source>
</evidence>
<feature type="transmembrane region" description="Helical" evidence="9">
    <location>
        <begin position="155"/>
        <end position="175"/>
    </location>
</feature>
<dbReference type="GO" id="GO:0005886">
    <property type="term" value="C:plasma membrane"/>
    <property type="evidence" value="ECO:0007669"/>
    <property type="project" value="TreeGrafter"/>
</dbReference>
<feature type="transmembrane region" description="Helical" evidence="9">
    <location>
        <begin position="115"/>
        <end position="135"/>
    </location>
</feature>
<dbReference type="PANTHER" id="PTHR43840:SF15">
    <property type="entry name" value="MITOCHONDRIAL METAL TRANSPORTER 1-RELATED"/>
    <property type="match status" value="1"/>
</dbReference>
<dbReference type="GO" id="GO:0006882">
    <property type="term" value="P:intracellular zinc ion homeostasis"/>
    <property type="evidence" value="ECO:0007669"/>
    <property type="project" value="TreeGrafter"/>
</dbReference>
<comment type="similarity">
    <text evidence="2">Belongs to the cation diffusion facilitator (CDF) transporter (TC 2.A.4) family. FieF subfamily.</text>
</comment>
<evidence type="ECO:0000256" key="1">
    <source>
        <dbReference type="ARBA" id="ARBA00004141"/>
    </source>
</evidence>
<keyword evidence="6" id="KW-0862">Zinc</keyword>
<feature type="transmembrane region" description="Helical" evidence="9">
    <location>
        <begin position="82"/>
        <end position="103"/>
    </location>
</feature>
<evidence type="ECO:0000256" key="9">
    <source>
        <dbReference type="SAM" id="Phobius"/>
    </source>
</evidence>
<evidence type="ECO:0000256" key="6">
    <source>
        <dbReference type="ARBA" id="ARBA00022906"/>
    </source>
</evidence>
<evidence type="ECO:0000256" key="5">
    <source>
        <dbReference type="ARBA" id="ARBA00022692"/>
    </source>
</evidence>
<keyword evidence="5 9" id="KW-0812">Transmembrane</keyword>
<gene>
    <name evidence="11" type="ORF">CWI75_01310</name>
</gene>
<dbReference type="GO" id="GO:0015093">
    <property type="term" value="F:ferrous iron transmembrane transporter activity"/>
    <property type="evidence" value="ECO:0007669"/>
    <property type="project" value="TreeGrafter"/>
</dbReference>
<evidence type="ECO:0000256" key="3">
    <source>
        <dbReference type="ARBA" id="ARBA00022448"/>
    </source>
</evidence>
<dbReference type="InterPro" id="IPR058533">
    <property type="entry name" value="Cation_efflux_TM"/>
</dbReference>
<keyword evidence="6" id="KW-0406">Ion transport</keyword>
<sequence length="306" mass="33982">MSQQLHVHSEQRALRWALFGSIGFIALALAFALLTRSDAILFDGIYSLIAFCVALLTIKVARLAERPDDDHFHFGYTSMEPALNLFKALFILVACTWACVEAIKRLMLGGNPAEYGLATVYGAIATAGCLLVAFLMARAGRQTRSDLVAVESRTWLIDGLLSAAVFAGFLLAWWLEGSAWAHYAPVVDPLLLIGIVIFALPVPLVILRDSMREILWMAPPEPLVTEIEQQLLATLAEVACDRVEVRVTKRGRNTYLLVHVVVSEDFRLESVSELDAIRRRSDAVLRAWRPEIVMDMLFVRDASLAD</sequence>
<dbReference type="Gene3D" id="1.20.1510.10">
    <property type="entry name" value="Cation efflux protein transmembrane domain"/>
    <property type="match status" value="1"/>
</dbReference>
<keyword evidence="12" id="KW-1185">Reference proteome</keyword>
<comment type="subcellular location">
    <subcellularLocation>
        <location evidence="1">Membrane</location>
        <topology evidence="1">Multi-pass membrane protein</topology>
    </subcellularLocation>
</comment>
<dbReference type="NCBIfam" id="TIGR01297">
    <property type="entry name" value="CDF"/>
    <property type="match status" value="1"/>
</dbReference>
<feature type="transmembrane region" description="Helical" evidence="9">
    <location>
        <begin position="12"/>
        <end position="34"/>
    </location>
</feature>
<dbReference type="Pfam" id="PF01545">
    <property type="entry name" value="Cation_efflux"/>
    <property type="match status" value="1"/>
</dbReference>
<accession>A0A2N5Y7T5</accession>
<evidence type="ECO:0000256" key="7">
    <source>
        <dbReference type="ARBA" id="ARBA00022989"/>
    </source>
</evidence>
<comment type="caution">
    <text evidence="11">The sequence shown here is derived from an EMBL/GenBank/DDBJ whole genome shotgun (WGS) entry which is preliminary data.</text>
</comment>
<feature type="transmembrane region" description="Helical" evidence="9">
    <location>
        <begin position="40"/>
        <end position="61"/>
    </location>
</feature>
<evidence type="ECO:0000313" key="11">
    <source>
        <dbReference type="EMBL" id="PLW84445.1"/>
    </source>
</evidence>
<keyword evidence="7 9" id="KW-1133">Transmembrane helix</keyword>
<dbReference type="OrthoDB" id="268546at2"/>
<reference evidence="12" key="1">
    <citation type="submission" date="2017-11" db="EMBL/GenBank/DDBJ databases">
        <title>The draft genome sequence of Chromatocurvus sp. F02.</title>
        <authorList>
            <person name="Du Z.-J."/>
            <person name="Chang Y.-Q."/>
        </authorList>
    </citation>
    <scope>NUCLEOTIDE SEQUENCE [LARGE SCALE GENOMIC DNA]</scope>
    <source>
        <strain evidence="12">F02</strain>
    </source>
</reference>
<keyword evidence="3" id="KW-0813">Transport</keyword>
<keyword evidence="6" id="KW-0864">Zinc transport</keyword>
<evidence type="ECO:0000313" key="12">
    <source>
        <dbReference type="Proteomes" id="UP000234845"/>
    </source>
</evidence>
<evidence type="ECO:0000256" key="8">
    <source>
        <dbReference type="ARBA" id="ARBA00023136"/>
    </source>
</evidence>
<dbReference type="InterPro" id="IPR027469">
    <property type="entry name" value="Cation_efflux_TMD_sf"/>
</dbReference>
<keyword evidence="8 9" id="KW-0472">Membrane</keyword>
<dbReference type="InterPro" id="IPR050291">
    <property type="entry name" value="CDF_Transporter"/>
</dbReference>
<dbReference type="InterPro" id="IPR002524">
    <property type="entry name" value="Cation_efflux"/>
</dbReference>
<dbReference type="AlphaFoldDB" id="A0A2N5Y7T5"/>